<feature type="chain" id="PRO_5034201870" evidence="2">
    <location>
        <begin position="20"/>
        <end position="272"/>
    </location>
</feature>
<accession>A0A8H5CM41</accession>
<keyword evidence="2" id="KW-0732">Signal</keyword>
<feature type="transmembrane region" description="Helical" evidence="1">
    <location>
        <begin position="198"/>
        <end position="223"/>
    </location>
</feature>
<protein>
    <submittedName>
        <fullName evidence="3">Uncharacterized protein</fullName>
    </submittedName>
</protein>
<reference evidence="3 4" key="1">
    <citation type="journal article" date="2020" name="ISME J.">
        <title>Uncovering the hidden diversity of litter-decomposition mechanisms in mushroom-forming fungi.</title>
        <authorList>
            <person name="Floudas D."/>
            <person name="Bentzer J."/>
            <person name="Ahren D."/>
            <person name="Johansson T."/>
            <person name="Persson P."/>
            <person name="Tunlid A."/>
        </authorList>
    </citation>
    <scope>NUCLEOTIDE SEQUENCE [LARGE SCALE GENOMIC DNA]</scope>
    <source>
        <strain evidence="3 4">CBS 291.85</strain>
    </source>
</reference>
<dbReference type="Proteomes" id="UP000559256">
    <property type="component" value="Unassembled WGS sequence"/>
</dbReference>
<keyword evidence="1" id="KW-0472">Membrane</keyword>
<dbReference type="InterPro" id="IPR036188">
    <property type="entry name" value="FAD/NAD-bd_sf"/>
</dbReference>
<evidence type="ECO:0000256" key="2">
    <source>
        <dbReference type="SAM" id="SignalP"/>
    </source>
</evidence>
<evidence type="ECO:0000256" key="1">
    <source>
        <dbReference type="SAM" id="Phobius"/>
    </source>
</evidence>
<evidence type="ECO:0000313" key="4">
    <source>
        <dbReference type="Proteomes" id="UP000559256"/>
    </source>
</evidence>
<dbReference type="EMBL" id="JAACJM010000147">
    <property type="protein sequence ID" value="KAF5343162.1"/>
    <property type="molecule type" value="Genomic_DNA"/>
</dbReference>
<dbReference type="OrthoDB" id="5046242at2759"/>
<dbReference type="AlphaFoldDB" id="A0A8H5CM41"/>
<keyword evidence="4" id="KW-1185">Reference proteome</keyword>
<sequence length="272" mass="29615">MAIASKILLPCLLGVFVRASMNVGQSDRAIQRQHPVCIVGAGPTGLAAAHALEVKNYSVVVFDKQPEVGGKCQAYYDGDQKSLFHAMGALLISNASYIDTVPIVEAAGVPFLPALSVTSGWIYPPVLANTSVVNVTRTPNPSPAQTNLLESEFSRYTDLRNKIFELYGTMRYTNGIPGDLTIPIGQWLSQNRFQVLPIVINAGLLLISLSTVVQFIIITMCSYQAALILLSRTPAFTVKGTEYNMTQAFVNFGLDYIRMFAPDLLHEIEIGT</sequence>
<keyword evidence="1" id="KW-0812">Transmembrane</keyword>
<organism evidence="3 4">
    <name type="scientific">Tetrapyrgos nigripes</name>
    <dbReference type="NCBI Taxonomy" id="182062"/>
    <lineage>
        <taxon>Eukaryota</taxon>
        <taxon>Fungi</taxon>
        <taxon>Dikarya</taxon>
        <taxon>Basidiomycota</taxon>
        <taxon>Agaricomycotina</taxon>
        <taxon>Agaricomycetes</taxon>
        <taxon>Agaricomycetidae</taxon>
        <taxon>Agaricales</taxon>
        <taxon>Marasmiineae</taxon>
        <taxon>Marasmiaceae</taxon>
        <taxon>Tetrapyrgos</taxon>
    </lineage>
</organism>
<dbReference type="Gene3D" id="3.50.50.60">
    <property type="entry name" value="FAD/NAD(P)-binding domain"/>
    <property type="match status" value="1"/>
</dbReference>
<dbReference type="Gene3D" id="1.10.405.20">
    <property type="match status" value="1"/>
</dbReference>
<dbReference type="Pfam" id="PF13450">
    <property type="entry name" value="NAD_binding_8"/>
    <property type="match status" value="1"/>
</dbReference>
<comment type="caution">
    <text evidence="3">The sequence shown here is derived from an EMBL/GenBank/DDBJ whole genome shotgun (WGS) entry which is preliminary data.</text>
</comment>
<dbReference type="PRINTS" id="PR00419">
    <property type="entry name" value="ADXRDTASE"/>
</dbReference>
<evidence type="ECO:0000313" key="3">
    <source>
        <dbReference type="EMBL" id="KAF5343162.1"/>
    </source>
</evidence>
<keyword evidence="1" id="KW-1133">Transmembrane helix</keyword>
<gene>
    <name evidence="3" type="ORF">D9758_017055</name>
</gene>
<feature type="signal peptide" evidence="2">
    <location>
        <begin position="1"/>
        <end position="19"/>
    </location>
</feature>
<name>A0A8H5CM41_9AGAR</name>
<dbReference type="SUPFAM" id="SSF51905">
    <property type="entry name" value="FAD/NAD(P)-binding domain"/>
    <property type="match status" value="1"/>
</dbReference>
<proteinExistence type="predicted"/>